<keyword evidence="1" id="KW-1133">Transmembrane helix</keyword>
<dbReference type="EMBL" id="CP003273">
    <property type="protein sequence ID" value="AGL01591.1"/>
    <property type="molecule type" value="Genomic_DNA"/>
</dbReference>
<keyword evidence="1" id="KW-0472">Membrane</keyword>
<dbReference type="HOGENOM" id="CLU_3024680_0_0_9"/>
<evidence type="ECO:0000313" key="3">
    <source>
        <dbReference type="Proteomes" id="UP000013520"/>
    </source>
</evidence>
<proteinExistence type="predicted"/>
<dbReference type="AlphaFoldDB" id="R4KPL7"/>
<keyword evidence="1" id="KW-0812">Transmembrane</keyword>
<feature type="transmembrane region" description="Helical" evidence="1">
    <location>
        <begin position="33"/>
        <end position="52"/>
    </location>
</feature>
<accession>R4KPL7</accession>
<dbReference type="KEGG" id="dgi:Desgi_2158"/>
<organism evidence="2 3">
    <name type="scientific">Desulfoscipio gibsoniae DSM 7213</name>
    <dbReference type="NCBI Taxonomy" id="767817"/>
    <lineage>
        <taxon>Bacteria</taxon>
        <taxon>Bacillati</taxon>
        <taxon>Bacillota</taxon>
        <taxon>Clostridia</taxon>
        <taxon>Eubacteriales</taxon>
        <taxon>Desulfallaceae</taxon>
        <taxon>Desulfoscipio</taxon>
    </lineage>
</organism>
<evidence type="ECO:0000313" key="2">
    <source>
        <dbReference type="EMBL" id="AGL01591.1"/>
    </source>
</evidence>
<evidence type="ECO:0000256" key="1">
    <source>
        <dbReference type="SAM" id="Phobius"/>
    </source>
</evidence>
<protein>
    <submittedName>
        <fullName evidence="2">Uncharacterized protein</fullName>
    </submittedName>
</protein>
<gene>
    <name evidence="2" type="ORF">Desgi_2158</name>
</gene>
<dbReference type="RefSeq" id="WP_006522020.1">
    <property type="nucleotide sequence ID" value="NC_021184.1"/>
</dbReference>
<dbReference type="Proteomes" id="UP000013520">
    <property type="component" value="Chromosome"/>
</dbReference>
<sequence length="55" mass="5947">MSKTFLPMMLTVFASMGTYYLLATEVGLEEYLSMTGGIAVGVLGAVATSKILRRR</sequence>
<keyword evidence="3" id="KW-1185">Reference proteome</keyword>
<reference evidence="2 3" key="1">
    <citation type="submission" date="2012-01" db="EMBL/GenBank/DDBJ databases">
        <title>Complete sequence of Desulfotomaculum gibsoniae DSM 7213.</title>
        <authorList>
            <consortium name="US DOE Joint Genome Institute"/>
            <person name="Lucas S."/>
            <person name="Han J."/>
            <person name="Lapidus A."/>
            <person name="Cheng J.-F."/>
            <person name="Goodwin L."/>
            <person name="Pitluck S."/>
            <person name="Peters L."/>
            <person name="Ovchinnikova G."/>
            <person name="Teshima H."/>
            <person name="Detter J.C."/>
            <person name="Han C."/>
            <person name="Tapia R."/>
            <person name="Land M."/>
            <person name="Hauser L."/>
            <person name="Kyrpides N."/>
            <person name="Ivanova N."/>
            <person name="Pagani I."/>
            <person name="Parshina S."/>
            <person name="Plugge C."/>
            <person name="Muyzer G."/>
            <person name="Kuever J."/>
            <person name="Ivanova A."/>
            <person name="Nazina T."/>
            <person name="Klenk H.-P."/>
            <person name="Brambilla E."/>
            <person name="Spring S."/>
            <person name="Stams A.F."/>
            <person name="Woyke T."/>
        </authorList>
    </citation>
    <scope>NUCLEOTIDE SEQUENCE [LARGE SCALE GENOMIC DNA]</scope>
    <source>
        <strain evidence="2 3">DSM 7213</strain>
    </source>
</reference>
<name>R4KPL7_9FIRM</name>